<organism evidence="1 2">
    <name type="scientific">Tumidithrix elongata BACA0141</name>
    <dbReference type="NCBI Taxonomy" id="2716417"/>
    <lineage>
        <taxon>Bacteria</taxon>
        <taxon>Bacillati</taxon>
        <taxon>Cyanobacteriota</taxon>
        <taxon>Cyanophyceae</taxon>
        <taxon>Pseudanabaenales</taxon>
        <taxon>Pseudanabaenaceae</taxon>
        <taxon>Tumidithrix</taxon>
        <taxon>Tumidithrix elongata</taxon>
    </lineage>
</organism>
<proteinExistence type="predicted"/>
<accession>A0AAW9Q4N5</accession>
<comment type="caution">
    <text evidence="1">The sequence shown here is derived from an EMBL/GenBank/DDBJ whole genome shotgun (WGS) entry which is preliminary data.</text>
</comment>
<dbReference type="Proteomes" id="UP001333818">
    <property type="component" value="Unassembled WGS sequence"/>
</dbReference>
<reference evidence="1" key="1">
    <citation type="submission" date="2024-01" db="EMBL/GenBank/DDBJ databases">
        <title>Bank of Algae and Cyanobacteria of the Azores (BACA) strain genomes.</title>
        <authorList>
            <person name="Luz R."/>
            <person name="Cordeiro R."/>
            <person name="Fonseca A."/>
            <person name="Goncalves V."/>
        </authorList>
    </citation>
    <scope>NUCLEOTIDE SEQUENCE</scope>
    <source>
        <strain evidence="1">BACA0141</strain>
    </source>
</reference>
<name>A0AAW9Q4N5_9CYAN</name>
<dbReference type="AlphaFoldDB" id="A0AAW9Q4N5"/>
<evidence type="ECO:0000313" key="1">
    <source>
        <dbReference type="EMBL" id="MEE3718405.1"/>
    </source>
</evidence>
<evidence type="ECO:0000313" key="2">
    <source>
        <dbReference type="Proteomes" id="UP001333818"/>
    </source>
</evidence>
<dbReference type="EMBL" id="JAZBJZ010000076">
    <property type="protein sequence ID" value="MEE3718405.1"/>
    <property type="molecule type" value="Genomic_DNA"/>
</dbReference>
<sequence>MRLSSQFCLGLLSRSKSGLIVLAIAPRLLYPEGMHYEQKA</sequence>
<gene>
    <name evidence="1" type="ORF">V2H45_16815</name>
</gene>
<keyword evidence="2" id="KW-1185">Reference proteome</keyword>
<protein>
    <submittedName>
        <fullName evidence="1">Uncharacterized protein</fullName>
    </submittedName>
</protein>